<feature type="coiled-coil region" evidence="1">
    <location>
        <begin position="76"/>
        <end position="117"/>
    </location>
</feature>
<dbReference type="EMBL" id="CP010992">
    <property type="protein sequence ID" value="AMO19069.1"/>
    <property type="molecule type" value="Genomic_DNA"/>
</dbReference>
<keyword evidence="3" id="KW-1133">Transmembrane helix</keyword>
<proteinExistence type="predicted"/>
<name>A0AAI8G9Q5_9FLAO</name>
<keyword evidence="3" id="KW-0472">Membrane</keyword>
<accession>A0AAI8G9Q5</accession>
<dbReference type="Proteomes" id="UP000304840">
    <property type="component" value="Chromosome"/>
</dbReference>
<reference evidence="5" key="1">
    <citation type="submission" date="2016-03" db="EMBL/GenBank/DDBJ databases">
        <title>Flavobacterium columnare strain B185, complete genome.</title>
        <authorList>
            <person name="Sundberg L.-R."/>
            <person name="Papponen P."/>
            <person name="Laanto E."/>
        </authorList>
    </citation>
    <scope>NUCLEOTIDE SEQUENCE [LARGE SCALE GENOMIC DNA]</scope>
    <source>
        <strain evidence="5">B185</strain>
    </source>
</reference>
<dbReference type="RefSeq" id="WP_138424734.1">
    <property type="nucleotide sequence ID" value="NZ_CP010992.1"/>
</dbReference>
<evidence type="ECO:0000313" key="5">
    <source>
        <dbReference type="Proteomes" id="UP000304840"/>
    </source>
</evidence>
<protein>
    <submittedName>
        <fullName evidence="4">Uncharacterized protein</fullName>
    </submittedName>
</protein>
<feature type="transmembrane region" description="Helical" evidence="3">
    <location>
        <begin position="21"/>
        <end position="42"/>
    </location>
</feature>
<feature type="transmembrane region" description="Helical" evidence="3">
    <location>
        <begin position="48"/>
        <end position="68"/>
    </location>
</feature>
<evidence type="ECO:0000313" key="4">
    <source>
        <dbReference type="EMBL" id="AMO19069.1"/>
    </source>
</evidence>
<evidence type="ECO:0000256" key="1">
    <source>
        <dbReference type="SAM" id="Coils"/>
    </source>
</evidence>
<keyword evidence="1" id="KW-0175">Coiled coil</keyword>
<dbReference type="AlphaFoldDB" id="A0AAI8G9Q5"/>
<reference evidence="4 5" key="2">
    <citation type="submission" date="2019-05" db="EMBL/GenBank/DDBJ databases">
        <authorList>
            <person name="Ravantti J.J."/>
        </authorList>
    </citation>
    <scope>NUCLEOTIDE SEQUENCE [LARGE SCALE GENOMIC DNA]</scope>
    <source>
        <strain evidence="4 5">B185</strain>
    </source>
</reference>
<sequence>MEQKDDNKKNHNSEKVNWFSRILLLIIGGLIGYMVIFRFFLIEPKAEISTGIIILLAFLIVLALSEIFDNFSIGEVLKLSRTVKEKEKVIEKKETEIVKIENEKNQLLNQVITLSNNFSQRQSNTNIYGLPPDLMRQIGVQKANPEEVEELKRKEAQEAEKEEPSRPKAKRLDSSKVEELALRKFLITNNIDISKIFREIKLQAFQGIDPISETSPIFDAYLNDIDREVFFEIRQSKGYISVMFMDRLYLMLSKIYHYRTVKKSNTFLNLILVEFPEDSSEDNRQLNRILDLFQPALNNSLLRISVVRFEENEMTNLFES</sequence>
<feature type="region of interest" description="Disordered" evidence="2">
    <location>
        <begin position="150"/>
        <end position="170"/>
    </location>
</feature>
<evidence type="ECO:0000256" key="3">
    <source>
        <dbReference type="SAM" id="Phobius"/>
    </source>
</evidence>
<gene>
    <name evidence="4" type="ORF">UN65_00715</name>
</gene>
<keyword evidence="3" id="KW-0812">Transmembrane</keyword>
<evidence type="ECO:0000256" key="2">
    <source>
        <dbReference type="SAM" id="MobiDB-lite"/>
    </source>
</evidence>
<organism evidence="4 5">
    <name type="scientific">Flavobacterium columnare</name>
    <dbReference type="NCBI Taxonomy" id="996"/>
    <lineage>
        <taxon>Bacteria</taxon>
        <taxon>Pseudomonadati</taxon>
        <taxon>Bacteroidota</taxon>
        <taxon>Flavobacteriia</taxon>
        <taxon>Flavobacteriales</taxon>
        <taxon>Flavobacteriaceae</taxon>
        <taxon>Flavobacterium</taxon>
    </lineage>
</organism>